<protein>
    <recommendedName>
        <fullName evidence="6">Protease Do-like 5, chloroplastic</fullName>
    </recommendedName>
</protein>
<dbReference type="PRINTS" id="PR00834">
    <property type="entry name" value="PROTEASES2C"/>
</dbReference>
<dbReference type="OrthoDB" id="4217619at2759"/>
<dbReference type="InterPro" id="IPR043504">
    <property type="entry name" value="Peptidase_S1_PA_chymotrypsin"/>
</dbReference>
<dbReference type="EMBL" id="DF237174">
    <property type="protein sequence ID" value="GAQ85237.1"/>
    <property type="molecule type" value="Genomic_DNA"/>
</dbReference>
<dbReference type="GO" id="GO:0004252">
    <property type="term" value="F:serine-type endopeptidase activity"/>
    <property type="evidence" value="ECO:0007669"/>
    <property type="project" value="InterPro"/>
</dbReference>
<dbReference type="InterPro" id="IPR009003">
    <property type="entry name" value="Peptidase_S1_PA"/>
</dbReference>
<gene>
    <name evidence="4" type="ORF">KFL_002250170</name>
</gene>
<keyword evidence="5" id="KW-1185">Reference proteome</keyword>
<evidence type="ECO:0008006" key="6">
    <source>
        <dbReference type="Google" id="ProtNLM"/>
    </source>
</evidence>
<evidence type="ECO:0000256" key="3">
    <source>
        <dbReference type="ARBA" id="ARBA00022801"/>
    </source>
</evidence>
<dbReference type="GO" id="GO:0006508">
    <property type="term" value="P:proteolysis"/>
    <property type="evidence" value="ECO:0007669"/>
    <property type="project" value="UniProtKB-KW"/>
</dbReference>
<comment type="similarity">
    <text evidence="1">Belongs to the peptidase S1C family.</text>
</comment>
<reference evidence="4 5" key="1">
    <citation type="journal article" date="2014" name="Nat. Commun.">
        <title>Klebsormidium flaccidum genome reveals primary factors for plant terrestrial adaptation.</title>
        <authorList>
            <person name="Hori K."/>
            <person name="Maruyama F."/>
            <person name="Fujisawa T."/>
            <person name="Togashi T."/>
            <person name="Yamamoto N."/>
            <person name="Seo M."/>
            <person name="Sato S."/>
            <person name="Yamada T."/>
            <person name="Mori H."/>
            <person name="Tajima N."/>
            <person name="Moriyama T."/>
            <person name="Ikeuchi M."/>
            <person name="Watanabe M."/>
            <person name="Wada H."/>
            <person name="Kobayashi K."/>
            <person name="Saito M."/>
            <person name="Masuda T."/>
            <person name="Sasaki-Sekimoto Y."/>
            <person name="Mashiguchi K."/>
            <person name="Awai K."/>
            <person name="Shimojima M."/>
            <person name="Masuda S."/>
            <person name="Iwai M."/>
            <person name="Nobusawa T."/>
            <person name="Narise T."/>
            <person name="Kondo S."/>
            <person name="Saito H."/>
            <person name="Sato R."/>
            <person name="Murakawa M."/>
            <person name="Ihara Y."/>
            <person name="Oshima-Yamada Y."/>
            <person name="Ohtaka K."/>
            <person name="Satoh M."/>
            <person name="Sonobe K."/>
            <person name="Ishii M."/>
            <person name="Ohtani R."/>
            <person name="Kanamori-Sato M."/>
            <person name="Honoki R."/>
            <person name="Miyazaki D."/>
            <person name="Mochizuki H."/>
            <person name="Umetsu J."/>
            <person name="Higashi K."/>
            <person name="Shibata D."/>
            <person name="Kamiya Y."/>
            <person name="Sato N."/>
            <person name="Nakamura Y."/>
            <person name="Tabata S."/>
            <person name="Ida S."/>
            <person name="Kurokawa K."/>
            <person name="Ohta H."/>
        </authorList>
    </citation>
    <scope>NUCLEOTIDE SEQUENCE [LARGE SCALE GENOMIC DNA]</scope>
    <source>
        <strain evidence="4 5">NIES-2285</strain>
    </source>
</reference>
<evidence type="ECO:0000313" key="4">
    <source>
        <dbReference type="EMBL" id="GAQ85237.1"/>
    </source>
</evidence>
<keyword evidence="3" id="KW-0378">Hydrolase</keyword>
<dbReference type="InterPro" id="IPR001940">
    <property type="entry name" value="Peptidase_S1C"/>
</dbReference>
<sequence>MATTCVATTCRLETGGMIFRRIDASIPCAARLAPQLLNLAKGWQPFGWIKVGEKGRKWWARRHHSVKHQRRRADQGTCLILPAMASVQHCMMKGQTCKSSKRTRDSRVLESTEETALGGYEERGSVGTTDLHLNRLPFSWWWWHTNREASWTRAAFSALTAFLLLLGTLETPAFAAAAAAAPVQKVPELIVTLREENHIRKVLSELSVAEMPEAGSPDVGQTSLFSAENEDLAADLFEKLSPSVVSIQDFKLAPLNRNGRGNPPEPILEGQGSGFVWDSYGHIVTNYHVVAKLATDPSGRQRCKVTVKGHGKTTTVYDATLVGADSNRDIAVLKIDASPTELQPLPIGTSADLRVGQSCYAIGNPFGFGQTLTTGVVSGLDRMIPSPSGKPIPGAIQTDAAINSGNSGGPLFDSFGRLIGVNTATFTRQGSGQSSGVNFAIPVDVVYRIVPRLIVYGSLNYENGLKP</sequence>
<keyword evidence="2" id="KW-0645">Protease</keyword>
<dbReference type="SUPFAM" id="SSF50494">
    <property type="entry name" value="Trypsin-like serine proteases"/>
    <property type="match status" value="1"/>
</dbReference>
<accession>A0A1Y1I955</accession>
<dbReference type="PANTHER" id="PTHR43343">
    <property type="entry name" value="PEPTIDASE S12"/>
    <property type="match status" value="1"/>
</dbReference>
<dbReference type="GO" id="GO:0008233">
    <property type="term" value="F:peptidase activity"/>
    <property type="evidence" value="ECO:0000318"/>
    <property type="project" value="GO_Central"/>
</dbReference>
<evidence type="ECO:0000256" key="2">
    <source>
        <dbReference type="ARBA" id="ARBA00022670"/>
    </source>
</evidence>
<dbReference type="Gene3D" id="2.40.10.10">
    <property type="entry name" value="Trypsin-like serine proteases"/>
    <property type="match status" value="2"/>
</dbReference>
<proteinExistence type="inferred from homology"/>
<organism evidence="4 5">
    <name type="scientific">Klebsormidium nitens</name>
    <name type="common">Green alga</name>
    <name type="synonym">Ulothrix nitens</name>
    <dbReference type="NCBI Taxonomy" id="105231"/>
    <lineage>
        <taxon>Eukaryota</taxon>
        <taxon>Viridiplantae</taxon>
        <taxon>Streptophyta</taxon>
        <taxon>Klebsormidiophyceae</taxon>
        <taxon>Klebsormidiales</taxon>
        <taxon>Klebsormidiaceae</taxon>
        <taxon>Klebsormidium</taxon>
    </lineage>
</organism>
<dbReference type="Pfam" id="PF13365">
    <property type="entry name" value="Trypsin_2"/>
    <property type="match status" value="1"/>
</dbReference>
<evidence type="ECO:0000256" key="1">
    <source>
        <dbReference type="ARBA" id="ARBA00010541"/>
    </source>
</evidence>
<dbReference type="Proteomes" id="UP000054558">
    <property type="component" value="Unassembled WGS sequence"/>
</dbReference>
<dbReference type="InterPro" id="IPR051201">
    <property type="entry name" value="Chloro_Bact_Ser_Proteases"/>
</dbReference>
<evidence type="ECO:0000313" key="5">
    <source>
        <dbReference type="Proteomes" id="UP000054558"/>
    </source>
</evidence>
<dbReference type="STRING" id="105231.A0A1Y1I955"/>
<name>A0A1Y1I955_KLENI</name>
<dbReference type="AlphaFoldDB" id="A0A1Y1I955"/>
<dbReference type="PANTHER" id="PTHR43343:SF6">
    <property type="entry name" value="PROTEASE DO-LIKE 5, CHLOROPLASTIC ISOFORM X1"/>
    <property type="match status" value="1"/>
</dbReference>